<dbReference type="PROSITE" id="PS51257">
    <property type="entry name" value="PROKAR_LIPOPROTEIN"/>
    <property type="match status" value="1"/>
</dbReference>
<reference evidence="2" key="1">
    <citation type="journal article" date="2014" name="Int. J. Syst. Evol. Microbiol.">
        <title>Complete genome sequence of Corynebacterium casei LMG S-19264T (=DSM 44701T), isolated from a smear-ripened cheese.</title>
        <authorList>
            <consortium name="US DOE Joint Genome Institute (JGI-PGF)"/>
            <person name="Walter F."/>
            <person name="Albersmeier A."/>
            <person name="Kalinowski J."/>
            <person name="Ruckert C."/>
        </authorList>
    </citation>
    <scope>NUCLEOTIDE SEQUENCE</scope>
    <source>
        <strain evidence="2">CGMCC 1.12698</strain>
    </source>
</reference>
<dbReference type="InterPro" id="IPR029046">
    <property type="entry name" value="LolA/LolB/LppX"/>
</dbReference>
<sequence>MKKRLAAVFLSLIVVLSLAACGERGKEDVVSSLQEKVEKMGGYKAEAKLTIKTGTEPQTYDVEIIHKKPMYYKVSLKNAAKGQSQIILRNDEGVFVLTPALNKSFKFQSDWPNNSSQAYLYESLVKDIVVDKEAKFTSSDSGYVFETKTNYHNNSQLPLQEIVLTKQELAPVGVKLMDNDKNPLVEVMFTKMQFTDEIDKGAFDVKKNMTTAKGEVPTISTNEADELEEMEFTQLPKGAGFKDTTEVNAKNGKRIIKTYDGEKSFTFMQEKSVQSEVSAPVQKSGEPVYLGYTVGALAPKMISWSYNGIDYTIASEDLTPEELVELASSMEKKVMK</sequence>
<dbReference type="PANTHER" id="PTHR37507:SF2">
    <property type="entry name" value="SPORULATION PROTEIN YDCC"/>
    <property type="match status" value="1"/>
</dbReference>
<feature type="signal peptide" evidence="1">
    <location>
        <begin position="1"/>
        <end position="19"/>
    </location>
</feature>
<evidence type="ECO:0000313" key="3">
    <source>
        <dbReference type="Proteomes" id="UP000605259"/>
    </source>
</evidence>
<keyword evidence="1" id="KW-0732">Signal</keyword>
<keyword evidence="3" id="KW-1185">Reference proteome</keyword>
<proteinExistence type="predicted"/>
<evidence type="ECO:0000313" key="2">
    <source>
        <dbReference type="EMBL" id="GGE85563.1"/>
    </source>
</evidence>
<dbReference type="PANTHER" id="PTHR37507">
    <property type="entry name" value="SPORULATION PROTEIN YDCC"/>
    <property type="match status" value="1"/>
</dbReference>
<dbReference type="EMBL" id="BMFK01000010">
    <property type="protein sequence ID" value="GGE85563.1"/>
    <property type="molecule type" value="Genomic_DNA"/>
</dbReference>
<comment type="caution">
    <text evidence="2">The sequence shown here is derived from an EMBL/GenBank/DDBJ whole genome shotgun (WGS) entry which is preliminary data.</text>
</comment>
<reference evidence="2" key="2">
    <citation type="submission" date="2020-09" db="EMBL/GenBank/DDBJ databases">
        <authorList>
            <person name="Sun Q."/>
            <person name="Zhou Y."/>
        </authorList>
    </citation>
    <scope>NUCLEOTIDE SEQUENCE</scope>
    <source>
        <strain evidence="2">CGMCC 1.12698</strain>
    </source>
</reference>
<organism evidence="2 3">
    <name type="scientific">Priestia taiwanensis</name>
    <dbReference type="NCBI Taxonomy" id="1347902"/>
    <lineage>
        <taxon>Bacteria</taxon>
        <taxon>Bacillati</taxon>
        <taxon>Bacillota</taxon>
        <taxon>Bacilli</taxon>
        <taxon>Bacillales</taxon>
        <taxon>Bacillaceae</taxon>
        <taxon>Priestia</taxon>
    </lineage>
</organism>
<dbReference type="Proteomes" id="UP000605259">
    <property type="component" value="Unassembled WGS sequence"/>
</dbReference>
<dbReference type="InterPro" id="IPR052944">
    <property type="entry name" value="Sporulation_related"/>
</dbReference>
<feature type="chain" id="PRO_5039718490" evidence="1">
    <location>
        <begin position="20"/>
        <end position="336"/>
    </location>
</feature>
<name>A0A917AXY4_9BACI</name>
<protein>
    <submittedName>
        <fullName evidence="2">Sporulation protein</fullName>
    </submittedName>
</protein>
<dbReference type="AlphaFoldDB" id="A0A917AXY4"/>
<evidence type="ECO:0000256" key="1">
    <source>
        <dbReference type="SAM" id="SignalP"/>
    </source>
</evidence>
<dbReference type="RefSeq" id="WP_188390161.1">
    <property type="nucleotide sequence ID" value="NZ_BMFK01000010.1"/>
</dbReference>
<dbReference type="Gene3D" id="2.50.20.10">
    <property type="entry name" value="Lipoprotein localisation LolA/LolB/LppX"/>
    <property type="match status" value="1"/>
</dbReference>
<accession>A0A917AXY4</accession>
<dbReference type="SUPFAM" id="SSF89392">
    <property type="entry name" value="Prokaryotic lipoproteins and lipoprotein localization factors"/>
    <property type="match status" value="1"/>
</dbReference>
<gene>
    <name evidence="2" type="ORF">GCM10007140_38710</name>
</gene>